<sequence length="330" mass="37884">MQSASTMSQWILERVNRYLTNLDRNVPIHSKDDKVPYVADIQLHRWILVHAGVPLLIHQLYASTTGNNLSPMAAFVFYLSAFAIFLAREFRLTRTLGQAYGFFDGDGHARDRVRDFGPRKAISSMLLAALLRPLMKICLTYTMDDLPASTDWAWLLPQVTVYGIVVDFWYYWSHRLAHEVPALWRFHRTHHLTKHLNALLTGYADDAQGLVEIAGLPLVAHGTMTLLGLPMGFYAWYLADCYVTFTEVFGHSGVRLHVSSPSGLTWLMRRFEADLVVEDHDLHHRSGWRRSSNYGKHTRIWDRVFGTCRARVEGIVDNIDYQNRAEIPVL</sequence>
<keyword evidence="2" id="KW-1185">Reference proteome</keyword>
<protein>
    <submittedName>
        <fullName evidence="1">Uncharacterized protein</fullName>
    </submittedName>
</protein>
<proteinExistence type="predicted"/>
<dbReference type="EMBL" id="KZ824984">
    <property type="protein sequence ID" value="RAH66277.1"/>
    <property type="molecule type" value="Genomic_DNA"/>
</dbReference>
<gene>
    <name evidence="1" type="ORF">BO66DRAFT_460401</name>
</gene>
<organism evidence="1 2">
    <name type="scientific">Aspergillus aculeatinus CBS 121060</name>
    <dbReference type="NCBI Taxonomy" id="1448322"/>
    <lineage>
        <taxon>Eukaryota</taxon>
        <taxon>Fungi</taxon>
        <taxon>Dikarya</taxon>
        <taxon>Ascomycota</taxon>
        <taxon>Pezizomycotina</taxon>
        <taxon>Eurotiomycetes</taxon>
        <taxon>Eurotiomycetidae</taxon>
        <taxon>Eurotiales</taxon>
        <taxon>Aspergillaceae</taxon>
        <taxon>Aspergillus</taxon>
        <taxon>Aspergillus subgen. Circumdati</taxon>
    </lineage>
</organism>
<evidence type="ECO:0000313" key="2">
    <source>
        <dbReference type="Proteomes" id="UP000249661"/>
    </source>
</evidence>
<name>A0ACD1GY72_9EURO</name>
<accession>A0ACD1GY72</accession>
<dbReference type="Proteomes" id="UP000249661">
    <property type="component" value="Unassembled WGS sequence"/>
</dbReference>
<reference evidence="1" key="1">
    <citation type="submission" date="2018-02" db="EMBL/GenBank/DDBJ databases">
        <title>The genomes of Aspergillus section Nigri reveals drivers in fungal speciation.</title>
        <authorList>
            <consortium name="DOE Joint Genome Institute"/>
            <person name="Vesth T.C."/>
            <person name="Nybo J."/>
            <person name="Theobald S."/>
            <person name="Brandl J."/>
            <person name="Frisvad J.C."/>
            <person name="Nielsen K.F."/>
            <person name="Lyhne E.K."/>
            <person name="Kogle M.E."/>
            <person name="Kuo A."/>
            <person name="Riley R."/>
            <person name="Clum A."/>
            <person name="Nolan M."/>
            <person name="Lipzen A."/>
            <person name="Salamov A."/>
            <person name="Henrissat B."/>
            <person name="Wiebenga A."/>
            <person name="De vries R.P."/>
            <person name="Grigoriev I.V."/>
            <person name="Mortensen U.H."/>
            <person name="Andersen M.R."/>
            <person name="Baker S.E."/>
        </authorList>
    </citation>
    <scope>NUCLEOTIDE SEQUENCE</scope>
    <source>
        <strain evidence="1">CBS 121060</strain>
    </source>
</reference>
<evidence type="ECO:0000313" key="1">
    <source>
        <dbReference type="EMBL" id="RAH66277.1"/>
    </source>
</evidence>